<dbReference type="PROSITE" id="PS51257">
    <property type="entry name" value="PROKAR_LIPOPROTEIN"/>
    <property type="match status" value="1"/>
</dbReference>
<evidence type="ECO:0008006" key="4">
    <source>
        <dbReference type="Google" id="ProtNLM"/>
    </source>
</evidence>
<dbReference type="InterPro" id="IPR015943">
    <property type="entry name" value="WD40/YVTN_repeat-like_dom_sf"/>
</dbReference>
<accession>A0A1R3WVI5</accession>
<reference evidence="3" key="1">
    <citation type="submission" date="2017-01" db="EMBL/GenBank/DDBJ databases">
        <authorList>
            <person name="Varghese N."/>
            <person name="Submissions S."/>
        </authorList>
    </citation>
    <scope>NUCLEOTIDE SEQUENCE [LARGE SCALE GENOMIC DNA]</scope>
    <source>
        <strain evidence="3">LP100</strain>
    </source>
</reference>
<sequence>MKQLLRLLLGIIPCLFLACDYSPSGSHFEEVSPQVEVVGDIELDNYPSQDTLMLRGSVNLKFSVSLPGRTIYSVELLLGKNSLGATSSATGGRQLQTTEYPDGYYTLQLNVLGNSGTGSLADKSGVEGVQVYRTWVVYIDNTPPKPVTLTSVKAVDGSLKLEWKKYRGTGFQKYEIHRHYPGQVYGQLTATITDPNQTTWFDEEYLGEQISYRVVTRVNGYYYDLASNSIPYFYPKPHVLSSTISPEKELTITFSSTPFTSNFGSYELTLNSNRVIRLTDPKDTVVTIPANIFGEELHATLATYSKSYPSPGSRSVTDYAILEGIGAPWGPQDVDRLFGKPSSGKLYFADRGYIKVVDAATRHILRERNVMYDQIGSEKQDVISQDGKLLYSIINYAIHRLDPLTLQTLERYELNDLLPEEFYHFSMLDGVSNTNRLILRARNADYDPENKDMAYVIDMDQKKVVTAVEADLNYSYAMISPDGKTINASDQVYVEQPKGDWKKLPLTRQEANSLKFHTASPLFFTTKGTTISFYSTTDGTLQSTLQTERELYPIDTDPVTGHLYGSSYNQLFIYNTSTGQLVNKVDLAGGTLVFLYNNTLYSGNRYLNL</sequence>
<dbReference type="OrthoDB" id="980225at2"/>
<dbReference type="RefSeq" id="WP_076666406.1">
    <property type="nucleotide sequence ID" value="NZ_FTPP01000001.1"/>
</dbReference>
<feature type="signal peptide" evidence="1">
    <location>
        <begin position="1"/>
        <end position="18"/>
    </location>
</feature>
<gene>
    <name evidence="2" type="ORF">SAMN05444128_1056</name>
</gene>
<dbReference type="Proteomes" id="UP000187181">
    <property type="component" value="Unassembled WGS sequence"/>
</dbReference>
<name>A0A1R3WVI5_9BACT</name>
<feature type="chain" id="PRO_5012096756" description="Fibronectin type-III domain-containing protein" evidence="1">
    <location>
        <begin position="19"/>
        <end position="609"/>
    </location>
</feature>
<keyword evidence="3" id="KW-1185">Reference proteome</keyword>
<protein>
    <recommendedName>
        <fullName evidence="4">Fibronectin type-III domain-containing protein</fullName>
    </recommendedName>
</protein>
<evidence type="ECO:0000313" key="3">
    <source>
        <dbReference type="Proteomes" id="UP000187181"/>
    </source>
</evidence>
<dbReference type="EMBL" id="FTPP01000001">
    <property type="protein sequence ID" value="SIT82037.1"/>
    <property type="molecule type" value="Genomic_DNA"/>
</dbReference>
<evidence type="ECO:0000313" key="2">
    <source>
        <dbReference type="EMBL" id="SIT82037.1"/>
    </source>
</evidence>
<dbReference type="SUPFAM" id="SSF69304">
    <property type="entry name" value="Tricorn protease N-terminal domain"/>
    <property type="match status" value="1"/>
</dbReference>
<dbReference type="STRING" id="1317125.SAMN05444128_1056"/>
<organism evidence="2 3">
    <name type="scientific">Pontibacter indicus</name>
    <dbReference type="NCBI Taxonomy" id="1317125"/>
    <lineage>
        <taxon>Bacteria</taxon>
        <taxon>Pseudomonadati</taxon>
        <taxon>Bacteroidota</taxon>
        <taxon>Cytophagia</taxon>
        <taxon>Cytophagales</taxon>
        <taxon>Hymenobacteraceae</taxon>
        <taxon>Pontibacter</taxon>
    </lineage>
</organism>
<dbReference type="Gene3D" id="2.130.10.10">
    <property type="entry name" value="YVTN repeat-like/Quinoprotein amine dehydrogenase"/>
    <property type="match status" value="1"/>
</dbReference>
<proteinExistence type="predicted"/>
<evidence type="ECO:0000256" key="1">
    <source>
        <dbReference type="SAM" id="SignalP"/>
    </source>
</evidence>
<keyword evidence="1" id="KW-0732">Signal</keyword>
<dbReference type="AlphaFoldDB" id="A0A1R3WVI5"/>